<dbReference type="Proteomes" id="UP000324832">
    <property type="component" value="Unassembled WGS sequence"/>
</dbReference>
<proteinExistence type="predicted"/>
<dbReference type="EMBL" id="FZQP02005110">
    <property type="protein sequence ID" value="VVD00968.1"/>
    <property type="molecule type" value="Genomic_DNA"/>
</dbReference>
<sequence length="114" mass="12441">MRRYTSQREKKNIDVIVLIVLGPPSSPPMDFRLLNTSTRTASIASEQNMCTIAATVQATPMPRNTFTAFDPVTFPTDASACLSCIAATLLANYLDSITTTLRGHPDKAIDFGQF</sequence>
<evidence type="ECO:0000313" key="2">
    <source>
        <dbReference type="Proteomes" id="UP000324832"/>
    </source>
</evidence>
<protein>
    <submittedName>
        <fullName evidence="1">Uncharacterized protein</fullName>
    </submittedName>
</protein>
<name>A0A5E4QTQ0_9NEOP</name>
<reference evidence="1 2" key="1">
    <citation type="submission" date="2017-07" db="EMBL/GenBank/DDBJ databases">
        <authorList>
            <person name="Talla V."/>
            <person name="Backstrom N."/>
        </authorList>
    </citation>
    <scope>NUCLEOTIDE SEQUENCE [LARGE SCALE GENOMIC DNA]</scope>
</reference>
<organism evidence="1 2">
    <name type="scientific">Leptidea sinapis</name>
    <dbReference type="NCBI Taxonomy" id="189913"/>
    <lineage>
        <taxon>Eukaryota</taxon>
        <taxon>Metazoa</taxon>
        <taxon>Ecdysozoa</taxon>
        <taxon>Arthropoda</taxon>
        <taxon>Hexapoda</taxon>
        <taxon>Insecta</taxon>
        <taxon>Pterygota</taxon>
        <taxon>Neoptera</taxon>
        <taxon>Endopterygota</taxon>
        <taxon>Lepidoptera</taxon>
        <taxon>Glossata</taxon>
        <taxon>Ditrysia</taxon>
        <taxon>Papilionoidea</taxon>
        <taxon>Pieridae</taxon>
        <taxon>Dismorphiinae</taxon>
        <taxon>Leptidea</taxon>
    </lineage>
</organism>
<gene>
    <name evidence="1" type="ORF">LSINAPIS_LOCUS11501</name>
</gene>
<dbReference type="AlphaFoldDB" id="A0A5E4QTQ0"/>
<accession>A0A5E4QTQ0</accession>
<evidence type="ECO:0000313" key="1">
    <source>
        <dbReference type="EMBL" id="VVD00968.1"/>
    </source>
</evidence>
<keyword evidence="2" id="KW-1185">Reference proteome</keyword>